<evidence type="ECO:0000313" key="2">
    <source>
        <dbReference type="Proteomes" id="UP000297613"/>
    </source>
</evidence>
<dbReference type="Proteomes" id="UP000297613">
    <property type="component" value="Unassembled WGS sequence"/>
</dbReference>
<dbReference type="EMBL" id="RQGM01000076">
    <property type="protein sequence ID" value="TGL79345.1"/>
    <property type="molecule type" value="Genomic_DNA"/>
</dbReference>
<accession>A0A6N4QD19</accession>
<sequence>MNQKAKRLAAFFGATGLTVALVCFTVMLSGNHCPAWTTANSAVQNDLPPCHQTKKAKDPVPTCSSCDLVVSQESIHPKSPELDRNYFSVLSSIQDVFHPSFGKFLVFLPADSGSSKYNAQKSVLISISSVRLLI</sequence>
<proteinExistence type="predicted"/>
<evidence type="ECO:0000313" key="1">
    <source>
        <dbReference type="EMBL" id="TGL79345.1"/>
    </source>
</evidence>
<organism evidence="1 2">
    <name type="scientific">Leptospira yasudae</name>
    <dbReference type="NCBI Taxonomy" id="2202201"/>
    <lineage>
        <taxon>Bacteria</taxon>
        <taxon>Pseudomonadati</taxon>
        <taxon>Spirochaetota</taxon>
        <taxon>Spirochaetia</taxon>
        <taxon>Leptospirales</taxon>
        <taxon>Leptospiraceae</taxon>
        <taxon>Leptospira</taxon>
    </lineage>
</organism>
<comment type="caution">
    <text evidence="1">The sequence shown here is derived from an EMBL/GenBank/DDBJ whole genome shotgun (WGS) entry which is preliminary data.</text>
</comment>
<reference evidence="1 2" key="1">
    <citation type="journal article" date="2019" name="PLoS Negl. Trop. Dis.">
        <title>Revisiting the worldwide diversity of Leptospira species in the environment.</title>
        <authorList>
            <person name="Vincent A.T."/>
            <person name="Schiettekatte O."/>
            <person name="Bourhy P."/>
            <person name="Veyrier F.J."/>
            <person name="Picardeau M."/>
        </authorList>
    </citation>
    <scope>NUCLEOTIDE SEQUENCE [LARGE SCALE GENOMIC DNA]</scope>
    <source>
        <strain evidence="1 2">201702445</strain>
    </source>
</reference>
<gene>
    <name evidence="1" type="ORF">EHQ83_19110</name>
</gene>
<dbReference type="RefSeq" id="WP_135575022.1">
    <property type="nucleotide sequence ID" value="NZ_RQGK01000067.1"/>
</dbReference>
<protein>
    <submittedName>
        <fullName evidence="1">Uncharacterized protein</fullName>
    </submittedName>
</protein>
<name>A0A6N4QD19_9LEPT</name>
<dbReference type="AlphaFoldDB" id="A0A6N4QD19"/>